<evidence type="ECO:0000256" key="7">
    <source>
        <dbReference type="RuleBase" id="RU367016"/>
    </source>
</evidence>
<keyword evidence="5 7" id="KW-1133">Transmembrane helix</keyword>
<reference evidence="9" key="2">
    <citation type="submission" date="2017-12" db="EMBL/GenBank/DDBJ databases">
        <title>FDA dAtabase for Regulatory Grade micrObial Sequences (FDA-ARGOS): Supporting development and validation of Infectious Disease Dx tests.</title>
        <authorList>
            <person name="Campos J."/>
            <person name="Goldberg B."/>
            <person name="Tallon L."/>
            <person name="Sadzewicz L."/>
            <person name="Sengamalay N."/>
            <person name="Ott S."/>
            <person name="Godinez A."/>
            <person name="Nagaraj S."/>
            <person name="Vavikolanu K."/>
            <person name="Vyas G."/>
            <person name="Nadendla S."/>
            <person name="Aluvathingal J."/>
            <person name="Geyer C."/>
            <person name="Nandy P."/>
            <person name="Hobson J."/>
            <person name="Sichtig H."/>
        </authorList>
    </citation>
    <scope>NUCLEOTIDE SEQUENCE</scope>
    <source>
        <strain evidence="9">FDAARGOS_289</strain>
    </source>
</reference>
<keyword evidence="6 7" id="KW-0472">Membrane</keyword>
<evidence type="ECO:0000256" key="3">
    <source>
        <dbReference type="ARBA" id="ARBA00022475"/>
    </source>
</evidence>
<keyword evidence="12" id="KW-1185">Reference proteome</keyword>
<protein>
    <submittedName>
        <fullName evidence="9">DedA family protein</fullName>
    </submittedName>
</protein>
<dbReference type="Proteomes" id="UP001272940">
    <property type="component" value="Unassembled WGS sequence"/>
</dbReference>
<dbReference type="GO" id="GO:0005886">
    <property type="term" value="C:plasma membrane"/>
    <property type="evidence" value="ECO:0007669"/>
    <property type="project" value="UniProtKB-SubCell"/>
</dbReference>
<proteinExistence type="inferred from homology"/>
<dbReference type="InterPro" id="IPR032818">
    <property type="entry name" value="DedA-like"/>
</dbReference>
<gene>
    <name evidence="9" type="ORF">CEP68_14380</name>
    <name evidence="10" type="ORF">NJD11_06210</name>
</gene>
<accession>A0A1Z3UBC0</accession>
<sequence length="220" mass="23769">MDSLLQAVGDFVARNHMWAGVMLGLVVFVESLAVVGAFVPATGLLVAAGGLIAAGVLDPVNVIVGCVIGAVIGDAISYWAGRRLGVRFLQRPMFKAHRRRIAWTRLYCRRYGVMSIFVGRFFGPLRAFVPLTLGMLRMRQRAFQFGNVTSGIVWVLAMLAPGYLAAQGLAKMEVLSEAHGPTLLIGALAVTILIVAVIYRLVKARMSRKSAVMRGALQGR</sequence>
<comment type="subcellular location">
    <subcellularLocation>
        <location evidence="1 7">Cell membrane</location>
        <topology evidence="1 7">Multi-pass membrane protein</topology>
    </subcellularLocation>
</comment>
<dbReference type="EMBL" id="JAMYEC010000003">
    <property type="protein sequence ID" value="MDX2334531.1"/>
    <property type="molecule type" value="Genomic_DNA"/>
</dbReference>
<evidence type="ECO:0000313" key="10">
    <source>
        <dbReference type="EMBL" id="MDX2334531.1"/>
    </source>
</evidence>
<dbReference type="GeneID" id="34015415"/>
<reference evidence="11" key="1">
    <citation type="submission" date="2017-06" db="EMBL/GenBank/DDBJ databases">
        <title>FDA dAtabase for Regulatory Grade micrObial Sequences (FDA-ARGOS): Supporting development and validation of Infectious Disease Dx tests.</title>
        <authorList>
            <person name="Minogue T."/>
            <person name="Wolcott M."/>
            <person name="Wasieloski L."/>
            <person name="Aguilar W."/>
            <person name="Moore D."/>
            <person name="Tallon L."/>
            <person name="Sadzewicz L."/>
            <person name="Sengamalay N."/>
            <person name="Ott S."/>
            <person name="Godinez A."/>
            <person name="Nagaraj S."/>
            <person name="Nadendla S."/>
            <person name="Geyer C."/>
            <person name="Sichtig H."/>
        </authorList>
    </citation>
    <scope>NUCLEOTIDE SEQUENCE [LARGE SCALE GENOMIC DNA]</scope>
    <source>
        <strain evidence="11">FDAARGOS_289</strain>
    </source>
</reference>
<keyword evidence="4 7" id="KW-0812">Transmembrane</keyword>
<evidence type="ECO:0000313" key="9">
    <source>
        <dbReference type="EMBL" id="ASE40583.1"/>
    </source>
</evidence>
<feature type="transmembrane region" description="Helical" evidence="7">
    <location>
        <begin position="21"/>
        <end position="54"/>
    </location>
</feature>
<dbReference type="Pfam" id="PF09335">
    <property type="entry name" value="VTT_dom"/>
    <property type="match status" value="1"/>
</dbReference>
<evidence type="ECO:0000256" key="6">
    <source>
        <dbReference type="ARBA" id="ARBA00023136"/>
    </source>
</evidence>
<keyword evidence="3 7" id="KW-1003">Cell membrane</keyword>
<reference evidence="10" key="3">
    <citation type="submission" date="2022-06" db="EMBL/GenBank/DDBJ databases">
        <authorList>
            <person name="Hesketh-Best P.J."/>
            <person name="Koch M.J."/>
        </authorList>
    </citation>
    <scope>NUCLEOTIDE SEQUENCE</scope>
    <source>
        <strain evidence="10">PC206-O</strain>
    </source>
</reference>
<evidence type="ECO:0000256" key="5">
    <source>
        <dbReference type="ARBA" id="ARBA00022989"/>
    </source>
</evidence>
<dbReference type="AlphaFoldDB" id="A0A1Z3UBC0"/>
<dbReference type="Proteomes" id="UP000197050">
    <property type="component" value="Chromosome"/>
</dbReference>
<evidence type="ECO:0000313" key="11">
    <source>
        <dbReference type="Proteomes" id="UP000197050"/>
    </source>
</evidence>
<comment type="similarity">
    <text evidence="2 7">Belongs to the DedA family.</text>
</comment>
<name>A0A1Z3UBC0_BREVE</name>
<evidence type="ECO:0000256" key="4">
    <source>
        <dbReference type="ARBA" id="ARBA00022692"/>
    </source>
</evidence>
<dbReference type="InterPro" id="IPR032816">
    <property type="entry name" value="VTT_dom"/>
</dbReference>
<evidence type="ECO:0000259" key="8">
    <source>
        <dbReference type="Pfam" id="PF09335"/>
    </source>
</evidence>
<feature type="transmembrane region" description="Helical" evidence="7">
    <location>
        <begin position="60"/>
        <end position="81"/>
    </location>
</feature>
<dbReference type="EMBL" id="CP022048">
    <property type="protein sequence ID" value="ASE40583.1"/>
    <property type="molecule type" value="Genomic_DNA"/>
</dbReference>
<organism evidence="9 11">
    <name type="scientific">Brevundimonas vesicularis</name>
    <name type="common">Pseudomonas vesicularis</name>
    <dbReference type="NCBI Taxonomy" id="41276"/>
    <lineage>
        <taxon>Bacteria</taxon>
        <taxon>Pseudomonadati</taxon>
        <taxon>Pseudomonadota</taxon>
        <taxon>Alphaproteobacteria</taxon>
        <taxon>Caulobacterales</taxon>
        <taxon>Caulobacteraceae</taxon>
        <taxon>Brevundimonas</taxon>
    </lineage>
</organism>
<dbReference type="RefSeq" id="WP_066622981.1">
    <property type="nucleotide sequence ID" value="NZ_CP022048.2"/>
</dbReference>
<evidence type="ECO:0000256" key="1">
    <source>
        <dbReference type="ARBA" id="ARBA00004651"/>
    </source>
</evidence>
<reference evidence="10 12" key="4">
    <citation type="journal article" date="2023" name="FEMS Microbes">
        <title>Whole genomes of deep-sea sponge-associated bacteria exhibit high novel natural product potential.</title>
        <authorList>
            <person name="Hesketh-Best P.J."/>
            <person name="January G.G."/>
            <person name="Koch M.J."/>
            <person name="Warburton P.J."/>
            <person name="Howell K.L."/>
            <person name="Upton M."/>
        </authorList>
    </citation>
    <scope>NUCLEOTIDE SEQUENCE [LARGE SCALE GENOMIC DNA]</scope>
    <source>
        <strain evidence="10 12">PC206-O</strain>
    </source>
</reference>
<dbReference type="KEGG" id="bvc:CEP68_14380"/>
<dbReference type="PANTHER" id="PTHR30353:SF15">
    <property type="entry name" value="INNER MEMBRANE PROTEIN YABI"/>
    <property type="match status" value="1"/>
</dbReference>
<feature type="transmembrane region" description="Helical" evidence="7">
    <location>
        <begin position="145"/>
        <end position="166"/>
    </location>
</feature>
<evidence type="ECO:0000256" key="2">
    <source>
        <dbReference type="ARBA" id="ARBA00010792"/>
    </source>
</evidence>
<feature type="transmembrane region" description="Helical" evidence="7">
    <location>
        <begin position="178"/>
        <end position="199"/>
    </location>
</feature>
<evidence type="ECO:0000313" key="12">
    <source>
        <dbReference type="Proteomes" id="UP001272940"/>
    </source>
</evidence>
<dbReference type="PANTHER" id="PTHR30353">
    <property type="entry name" value="INNER MEMBRANE PROTEIN DEDA-RELATED"/>
    <property type="match status" value="1"/>
</dbReference>
<feature type="domain" description="VTT" evidence="8">
    <location>
        <begin position="39"/>
        <end position="163"/>
    </location>
</feature>